<keyword evidence="3" id="KW-0964">Secreted</keyword>
<dbReference type="Gene3D" id="3.40.50.1820">
    <property type="entry name" value="alpha/beta hydrolase"/>
    <property type="match status" value="1"/>
</dbReference>
<evidence type="ECO:0000313" key="8">
    <source>
        <dbReference type="Proteomes" id="UP000594454"/>
    </source>
</evidence>
<sequence length="338" mass="37266">MQGSIVLLVLGLTAAFAAPLLEDDEWVLVPDEHMQLRLMNLKDVEFQMNLENRGSFNVVFRLYTRENPKEGEIIVPGDAESLAKSNFNPNNPTRIVSHGWGGSGNSNTIRTCREAYLYRGEFNIIGVDWSEGADSKNYIKARNNVNEAARQVAQLADFLADHGMKFNDLYLIGHSLGAHVVGMTAKKVTRGKVNTIFGLDPAMPLFFEKKPNERLAVGDAEYVQTIQTNAGVLGFDVPIGDASFYPNWGGDQPGCGIDIAGTCAHYRSWAYLGETIKETPDEFIGVKCESYQSIVDRYCPYKGVTGVMGGQPSNHSIVGVFYLPTAKDTPYALGKFYQ</sequence>
<feature type="chain" id="PRO_5030587841" description="Lipase domain-containing protein" evidence="5">
    <location>
        <begin position="18"/>
        <end position="338"/>
    </location>
</feature>
<evidence type="ECO:0000256" key="3">
    <source>
        <dbReference type="ARBA" id="ARBA00022525"/>
    </source>
</evidence>
<evidence type="ECO:0000256" key="1">
    <source>
        <dbReference type="ARBA" id="ARBA00004613"/>
    </source>
</evidence>
<comment type="subcellular location">
    <subcellularLocation>
        <location evidence="1">Secreted</location>
    </subcellularLocation>
</comment>
<dbReference type="GO" id="GO:0016042">
    <property type="term" value="P:lipid catabolic process"/>
    <property type="evidence" value="ECO:0007669"/>
    <property type="project" value="TreeGrafter"/>
</dbReference>
<dbReference type="CDD" id="cd00707">
    <property type="entry name" value="Pancreat_lipase_like"/>
    <property type="match status" value="1"/>
</dbReference>
<protein>
    <recommendedName>
        <fullName evidence="6">Lipase domain-containing protein</fullName>
    </recommendedName>
</protein>
<evidence type="ECO:0000313" key="7">
    <source>
        <dbReference type="EMBL" id="CAD7079348.1"/>
    </source>
</evidence>
<dbReference type="InterPro" id="IPR013818">
    <property type="entry name" value="Lipase"/>
</dbReference>
<dbReference type="AlphaFoldDB" id="A0A7R8UEK6"/>
<dbReference type="Proteomes" id="UP000594454">
    <property type="component" value="Chromosome 1"/>
</dbReference>
<evidence type="ECO:0000256" key="5">
    <source>
        <dbReference type="SAM" id="SignalP"/>
    </source>
</evidence>
<dbReference type="SUPFAM" id="SSF53474">
    <property type="entry name" value="alpha/beta-Hydrolases"/>
    <property type="match status" value="1"/>
</dbReference>
<feature type="signal peptide" evidence="5">
    <location>
        <begin position="1"/>
        <end position="17"/>
    </location>
</feature>
<keyword evidence="5" id="KW-0732">Signal</keyword>
<reference evidence="7 8" key="1">
    <citation type="submission" date="2020-11" db="EMBL/GenBank/DDBJ databases">
        <authorList>
            <person name="Wallbank WR R."/>
            <person name="Pardo Diaz C."/>
            <person name="Kozak K."/>
            <person name="Martin S."/>
            <person name="Jiggins C."/>
            <person name="Moest M."/>
            <person name="Warren A I."/>
            <person name="Generalovic N T."/>
            <person name="Byers J.R.P. K."/>
            <person name="Montejo-Kovacevich G."/>
            <person name="Yen C E."/>
        </authorList>
    </citation>
    <scope>NUCLEOTIDE SEQUENCE [LARGE SCALE GENOMIC DNA]</scope>
</reference>
<name>A0A7R8UEK6_HERIL</name>
<gene>
    <name evidence="7" type="ORF">HERILL_LOCUS2568</name>
</gene>
<dbReference type="FunCoup" id="A0A7R8UEK6">
    <property type="interactions" value="215"/>
</dbReference>
<feature type="domain" description="Lipase" evidence="6">
    <location>
        <begin position="49"/>
        <end position="309"/>
    </location>
</feature>
<evidence type="ECO:0000256" key="4">
    <source>
        <dbReference type="RuleBase" id="RU004262"/>
    </source>
</evidence>
<comment type="similarity">
    <text evidence="2 4">Belongs to the AB hydrolase superfamily. Lipase family.</text>
</comment>
<dbReference type="FunFam" id="3.40.50.1820:FF:000076">
    <property type="entry name" value="phospholipase A1"/>
    <property type="match status" value="1"/>
</dbReference>
<dbReference type="OrthoDB" id="199913at2759"/>
<dbReference type="InterPro" id="IPR029058">
    <property type="entry name" value="AB_hydrolase_fold"/>
</dbReference>
<evidence type="ECO:0000256" key="2">
    <source>
        <dbReference type="ARBA" id="ARBA00010701"/>
    </source>
</evidence>
<dbReference type="PRINTS" id="PR00821">
    <property type="entry name" value="TAGLIPASE"/>
</dbReference>
<dbReference type="GO" id="GO:0005615">
    <property type="term" value="C:extracellular space"/>
    <property type="evidence" value="ECO:0007669"/>
    <property type="project" value="TreeGrafter"/>
</dbReference>
<evidence type="ECO:0000259" key="6">
    <source>
        <dbReference type="Pfam" id="PF00151"/>
    </source>
</evidence>
<accession>A0A7R8UEK6</accession>
<dbReference type="InterPro" id="IPR000734">
    <property type="entry name" value="TAG_lipase"/>
</dbReference>
<dbReference type="OMA" id="NNSCAHA"/>
<dbReference type="InParanoid" id="A0A7R8UEK6"/>
<keyword evidence="8" id="KW-1185">Reference proteome</keyword>
<dbReference type="PANTHER" id="PTHR11610:SF150">
    <property type="entry name" value="FI01825P-RELATED"/>
    <property type="match status" value="1"/>
</dbReference>
<dbReference type="GO" id="GO:0016298">
    <property type="term" value="F:lipase activity"/>
    <property type="evidence" value="ECO:0007669"/>
    <property type="project" value="InterPro"/>
</dbReference>
<dbReference type="InterPro" id="IPR033906">
    <property type="entry name" value="Lipase_N"/>
</dbReference>
<proteinExistence type="inferred from homology"/>
<dbReference type="PANTHER" id="PTHR11610">
    <property type="entry name" value="LIPASE"/>
    <property type="match status" value="1"/>
</dbReference>
<dbReference type="EMBL" id="LR899009">
    <property type="protein sequence ID" value="CAD7079348.1"/>
    <property type="molecule type" value="Genomic_DNA"/>
</dbReference>
<dbReference type="Pfam" id="PF00151">
    <property type="entry name" value="Lipase"/>
    <property type="match status" value="1"/>
</dbReference>
<dbReference type="GO" id="GO:0017171">
    <property type="term" value="F:serine hydrolase activity"/>
    <property type="evidence" value="ECO:0007669"/>
    <property type="project" value="TreeGrafter"/>
</dbReference>
<organism evidence="7 8">
    <name type="scientific">Hermetia illucens</name>
    <name type="common">Black soldier fly</name>
    <dbReference type="NCBI Taxonomy" id="343691"/>
    <lineage>
        <taxon>Eukaryota</taxon>
        <taxon>Metazoa</taxon>
        <taxon>Ecdysozoa</taxon>
        <taxon>Arthropoda</taxon>
        <taxon>Hexapoda</taxon>
        <taxon>Insecta</taxon>
        <taxon>Pterygota</taxon>
        <taxon>Neoptera</taxon>
        <taxon>Endopterygota</taxon>
        <taxon>Diptera</taxon>
        <taxon>Brachycera</taxon>
        <taxon>Stratiomyomorpha</taxon>
        <taxon>Stratiomyidae</taxon>
        <taxon>Hermetiinae</taxon>
        <taxon>Hermetia</taxon>
    </lineage>
</organism>